<feature type="compositionally biased region" description="Basic and acidic residues" evidence="6">
    <location>
        <begin position="1098"/>
        <end position="1130"/>
    </location>
</feature>
<keyword evidence="7" id="KW-1185">Reference proteome</keyword>
<name>A0A6J2X7V6_SITOR</name>
<protein>
    <submittedName>
        <fullName evidence="8">Centrosomal protein of 135 kDa-like isoform X1</fullName>
    </submittedName>
</protein>
<dbReference type="InterPro" id="IPR051877">
    <property type="entry name" value="Centriole_BasalBody_StrucProt"/>
</dbReference>
<evidence type="ECO:0000256" key="5">
    <source>
        <dbReference type="SAM" id="Coils"/>
    </source>
</evidence>
<feature type="region of interest" description="Disordered" evidence="6">
    <location>
        <begin position="1314"/>
        <end position="1346"/>
    </location>
</feature>
<evidence type="ECO:0000313" key="8">
    <source>
        <dbReference type="RefSeq" id="XP_030747272.1"/>
    </source>
</evidence>
<gene>
    <name evidence="8" type="primary">LOC115875871</name>
</gene>
<feature type="compositionally biased region" description="Basic and acidic residues" evidence="6">
    <location>
        <begin position="1314"/>
        <end position="1331"/>
    </location>
</feature>
<dbReference type="InParanoid" id="A0A6J2X7V6"/>
<proteinExistence type="inferred from homology"/>
<comment type="subcellular location">
    <subcellularLocation>
        <location evidence="1">Cytoplasm</location>
        <location evidence="1">Cytoskeleton</location>
        <location evidence="1">Microtubule organizing center</location>
        <location evidence="1">Centrosome</location>
        <location evidence="1">Centriole</location>
    </subcellularLocation>
</comment>
<dbReference type="OrthoDB" id="10254663at2759"/>
<keyword evidence="2" id="KW-0963">Cytoplasm</keyword>
<evidence type="ECO:0000256" key="6">
    <source>
        <dbReference type="SAM" id="MobiDB-lite"/>
    </source>
</evidence>
<organism evidence="7 8">
    <name type="scientific">Sitophilus oryzae</name>
    <name type="common">Rice weevil</name>
    <name type="synonym">Curculio oryzae</name>
    <dbReference type="NCBI Taxonomy" id="7048"/>
    <lineage>
        <taxon>Eukaryota</taxon>
        <taxon>Metazoa</taxon>
        <taxon>Ecdysozoa</taxon>
        <taxon>Arthropoda</taxon>
        <taxon>Hexapoda</taxon>
        <taxon>Insecta</taxon>
        <taxon>Pterygota</taxon>
        <taxon>Neoptera</taxon>
        <taxon>Endopterygota</taxon>
        <taxon>Coleoptera</taxon>
        <taxon>Polyphaga</taxon>
        <taxon>Cucujiformia</taxon>
        <taxon>Curculionidae</taxon>
        <taxon>Dryophthorinae</taxon>
        <taxon>Sitophilus</taxon>
    </lineage>
</organism>
<dbReference type="KEGG" id="soy:115875871"/>
<feature type="coiled-coil region" evidence="5">
    <location>
        <begin position="488"/>
        <end position="556"/>
    </location>
</feature>
<evidence type="ECO:0000256" key="4">
    <source>
        <dbReference type="ARBA" id="ARBA00038123"/>
    </source>
</evidence>
<feature type="region of interest" description="Disordered" evidence="6">
    <location>
        <begin position="1098"/>
        <end position="1140"/>
    </location>
</feature>
<evidence type="ECO:0000256" key="1">
    <source>
        <dbReference type="ARBA" id="ARBA00004114"/>
    </source>
</evidence>
<keyword evidence="3" id="KW-0206">Cytoskeleton</keyword>
<dbReference type="PANTHER" id="PTHR20544:SF0">
    <property type="entry name" value="NUCLEOPROTEIN TPR_MLP1 DOMAIN-CONTAINING PROTEIN"/>
    <property type="match status" value="1"/>
</dbReference>
<dbReference type="PANTHER" id="PTHR20544">
    <property type="entry name" value="CENTROSOMAL PROTEIN CEP135"/>
    <property type="match status" value="1"/>
</dbReference>
<evidence type="ECO:0000256" key="3">
    <source>
        <dbReference type="ARBA" id="ARBA00023212"/>
    </source>
</evidence>
<feature type="region of interest" description="Disordered" evidence="6">
    <location>
        <begin position="402"/>
        <end position="448"/>
    </location>
</feature>
<dbReference type="GO" id="GO:0005814">
    <property type="term" value="C:centriole"/>
    <property type="evidence" value="ECO:0007669"/>
    <property type="project" value="UniProtKB-SubCell"/>
</dbReference>
<feature type="compositionally biased region" description="Polar residues" evidence="6">
    <location>
        <begin position="402"/>
        <end position="419"/>
    </location>
</feature>
<accession>A0A6J2X7V6</accession>
<dbReference type="RefSeq" id="XP_030747272.1">
    <property type="nucleotide sequence ID" value="XM_030891412.1"/>
</dbReference>
<feature type="coiled-coil region" evidence="5">
    <location>
        <begin position="89"/>
        <end position="179"/>
    </location>
</feature>
<feature type="coiled-coil region" evidence="5">
    <location>
        <begin position="209"/>
        <end position="345"/>
    </location>
</feature>
<reference evidence="8" key="1">
    <citation type="submission" date="2025-08" db="UniProtKB">
        <authorList>
            <consortium name="RefSeq"/>
        </authorList>
    </citation>
    <scope>IDENTIFICATION</scope>
    <source>
        <tissue evidence="8">Gonads</tissue>
    </source>
</reference>
<comment type="similarity">
    <text evidence="4">Belongs to the CEP135/TSGA10 family.</text>
</comment>
<feature type="coiled-coil region" evidence="5">
    <location>
        <begin position="608"/>
        <end position="1076"/>
    </location>
</feature>
<evidence type="ECO:0000256" key="2">
    <source>
        <dbReference type="ARBA" id="ARBA00022490"/>
    </source>
</evidence>
<dbReference type="Gene3D" id="1.10.287.1490">
    <property type="match status" value="1"/>
</dbReference>
<dbReference type="FunCoup" id="A0A6J2X7V6">
    <property type="interactions" value="56"/>
</dbReference>
<keyword evidence="5" id="KW-0175">Coiled coil</keyword>
<sequence>MSSQFDELRRELDYLGYPQKLHPECIPLVKKLLGDLDITTTNLQKYMKISQYALEEKDLLESAAEPYKCDNAKLIKECNDLHLAFIHFKEQHERIQRDLRHQLSTLQNRLDNCNLEKQNLVKQIQQLNRDKMRKGSKSQEMNKENTYKSISEKKVSDELNDLKEKYQKVVQDNAFLQNQLNIRDGEIQRLHSVSQGSRSLKDLNSECCYKNFDNKLQLLQNEISELKSEKNDLQIQAEEALAKQHEAMRRALHLLERNKQLEKEIKETDAIALAVESQWNNSMKCTSQRVVKLQEEVSESITKIKNMEKENTSLKQTKLKLTTELEALRLEKAHIQKQLDFEVEDKKKLTDKINNMTVIENDLNLEIDRLTRLSCEQKRKIVELEAQLGLQREGKNAYSIDTTTQADEMSNKISQTTKPKGTKNTKQKAEASKGAKKPVRNKSPIKNESLATEHTQKCCCGSGNCIKGFKELLEKEREFREATANQSLENLKAEKEYFMKEYHKALEQLRNVPVNDTSSSIISDLKQQLKDKEAVIMRLETEMQLMNRERSHALLENVGNNGPCNNPNCKRRQREMEILRDDVRHSEIESNTLKAKLQSVNETTVFNEERMKKAFQEMEAHIRKLEDERRELVKGELTQRSSISHLEDEYKSVKEQLRQAQMELSTLRASYNQLKLLNEQADRALADAQSKMLHAETELANYHSIMKDSHRETAVHDREVTRLTSDLQIMKNQLSKLDREKDDILNKLDEKTEQNAALEDQLLSKNKALANLETELKELRRKLSKFVDESSSKEQIARSKQQEMQLLDQDLQKERRLKEAALLENKRLQNELSSVTADCRDARNELEICKRQIEDLKRQLQQYVAEVKRTEDLISQKEYERSELLDQFKSLSQEHDILENNNHTLETEATQSRIQLSVALDHTSELERRIQNQESVIKSYEKQITDLTSQVASLEIQLKQESMAQERYNSELRQMRDLCVKLDKDKDCLRQELTGKEDIRSQVGKASEMLRSEKESLEKALEKERASLEGVEQLLSEARKEIMDQRLLNQDLQAEVENLKERINELQDRLNTNEKNGDVLTTDNEMTKYLLPPNKTRDTIEKINKVPKDVSPNEKKDFKTSKEDKDKSTSDEENFEKSGNFRHFEQREACEAHCDDVPENLDPVDDCNDHILSTCTLPSALASSYHGSDGEFQGTIDLSKLWKDQYHQLYNTKNAMLHQDSTHNNLPVHASNGIMKKKASALSKGVRNRANESEGKNTKYKDLCNSVVINDADADAQKHDRCRCTKCMSNSSISEPLLHEKSLSTRSACKKKEILENDKKTEREMPVRGEKSNVPTKTKTRAEFNKSSDSEATFHKVFSIDGVGLECRCSISSFKD</sequence>
<dbReference type="GeneID" id="115875871"/>
<evidence type="ECO:0000313" key="7">
    <source>
        <dbReference type="Proteomes" id="UP000504635"/>
    </source>
</evidence>
<dbReference type="Proteomes" id="UP000504635">
    <property type="component" value="Unplaced"/>
</dbReference>